<sequence>MWPFSSQSTTIEVSQPVPEPVQQSVPAQVWTPAFNDESIPTLSDQVQPYTRQPSDRLGLHPALRLLTISFVTFTAGFVLGAADGANTAAFRYRAENAHRLPTSKAGWYLYGKSKGYHTIVGGVTQGVKTGIRFTGWATLFMAIEEGLDRARGRVFANVREKEQGLLAKGQRDFLSTVSAAVTLAGIHSWMNNLDRFAATRMTKLALKFAIPFGLAQDALASFKGERPRYVDWVLGRTLEVSRRENKAWTG</sequence>
<organism evidence="1 2">
    <name type="scientific">Neophaeococcomyces mojaviensis</name>
    <dbReference type="NCBI Taxonomy" id="3383035"/>
    <lineage>
        <taxon>Eukaryota</taxon>
        <taxon>Fungi</taxon>
        <taxon>Dikarya</taxon>
        <taxon>Ascomycota</taxon>
        <taxon>Pezizomycotina</taxon>
        <taxon>Eurotiomycetes</taxon>
        <taxon>Chaetothyriomycetidae</taxon>
        <taxon>Chaetothyriales</taxon>
        <taxon>Chaetothyriales incertae sedis</taxon>
        <taxon>Neophaeococcomyces</taxon>
    </lineage>
</organism>
<gene>
    <name evidence="1" type="ORF">H2198_000367</name>
</gene>
<name>A0ACC3AJU5_9EURO</name>
<protein>
    <submittedName>
        <fullName evidence="1">Uncharacterized protein</fullName>
    </submittedName>
</protein>
<comment type="caution">
    <text evidence="1">The sequence shown here is derived from an EMBL/GenBank/DDBJ whole genome shotgun (WGS) entry which is preliminary data.</text>
</comment>
<dbReference type="EMBL" id="JAPDRQ010000004">
    <property type="protein sequence ID" value="KAJ9664149.1"/>
    <property type="molecule type" value="Genomic_DNA"/>
</dbReference>
<proteinExistence type="predicted"/>
<reference evidence="1" key="1">
    <citation type="submission" date="2022-10" db="EMBL/GenBank/DDBJ databases">
        <title>Culturing micro-colonial fungi from biological soil crusts in the Mojave desert and describing Neophaeococcomyces mojavensis, and introducing the new genera and species Taxawa tesnikishii.</title>
        <authorList>
            <person name="Kurbessoian T."/>
            <person name="Stajich J.E."/>
        </authorList>
    </citation>
    <scope>NUCLEOTIDE SEQUENCE</scope>
    <source>
        <strain evidence="1">JES_112</strain>
    </source>
</reference>
<evidence type="ECO:0000313" key="1">
    <source>
        <dbReference type="EMBL" id="KAJ9664149.1"/>
    </source>
</evidence>
<dbReference type="Proteomes" id="UP001172386">
    <property type="component" value="Unassembled WGS sequence"/>
</dbReference>
<keyword evidence="2" id="KW-1185">Reference proteome</keyword>
<evidence type="ECO:0000313" key="2">
    <source>
        <dbReference type="Proteomes" id="UP001172386"/>
    </source>
</evidence>
<accession>A0ACC3AJU5</accession>